<keyword evidence="5" id="KW-0418">Kinase</keyword>
<evidence type="ECO:0000256" key="1">
    <source>
        <dbReference type="ARBA" id="ARBA00004123"/>
    </source>
</evidence>
<evidence type="ECO:0000256" key="4">
    <source>
        <dbReference type="ARBA" id="ARBA00022741"/>
    </source>
</evidence>
<dbReference type="SUPFAM" id="SSF56112">
    <property type="entry name" value="Protein kinase-like (PK-like)"/>
    <property type="match status" value="1"/>
</dbReference>
<keyword evidence="3" id="KW-0808">Transferase</keyword>
<dbReference type="PROSITE" id="PS50011">
    <property type="entry name" value="PROTEIN_KINASE_DOM"/>
    <property type="match status" value="1"/>
</dbReference>
<reference evidence="9" key="1">
    <citation type="submission" date="2021-06" db="EMBL/GenBank/DDBJ databases">
        <authorList>
            <person name="Kallberg Y."/>
            <person name="Tangrot J."/>
            <person name="Rosling A."/>
        </authorList>
    </citation>
    <scope>NUCLEOTIDE SEQUENCE</scope>
    <source>
        <strain evidence="9">CL551</strain>
    </source>
</reference>
<evidence type="ECO:0000256" key="7">
    <source>
        <dbReference type="ARBA" id="ARBA00023242"/>
    </source>
</evidence>
<dbReference type="OrthoDB" id="1732493at2759"/>
<proteinExistence type="predicted"/>
<keyword evidence="7" id="KW-0539">Nucleus</keyword>
<dbReference type="GO" id="GO:0005634">
    <property type="term" value="C:nucleus"/>
    <property type="evidence" value="ECO:0007669"/>
    <property type="project" value="UniProtKB-SubCell"/>
</dbReference>
<dbReference type="InterPro" id="IPR050108">
    <property type="entry name" value="CDK"/>
</dbReference>
<evidence type="ECO:0000313" key="9">
    <source>
        <dbReference type="EMBL" id="CAG8557115.1"/>
    </source>
</evidence>
<dbReference type="PROSITE" id="PS00109">
    <property type="entry name" value="PROTEIN_KINASE_TYR"/>
    <property type="match status" value="1"/>
</dbReference>
<evidence type="ECO:0000256" key="3">
    <source>
        <dbReference type="ARBA" id="ARBA00022679"/>
    </source>
</evidence>
<dbReference type="InterPro" id="IPR000719">
    <property type="entry name" value="Prot_kinase_dom"/>
</dbReference>
<keyword evidence="4" id="KW-0547">Nucleotide-binding</keyword>
<dbReference type="AlphaFoldDB" id="A0A9N9BAN9"/>
<comment type="subcellular location">
    <subcellularLocation>
        <location evidence="1">Nucleus</location>
    </subcellularLocation>
</comment>
<keyword evidence="10" id="KW-1185">Reference proteome</keyword>
<protein>
    <submittedName>
        <fullName evidence="9">18316_t:CDS:1</fullName>
    </submittedName>
</protein>
<dbReference type="FunFam" id="1.10.510.10:FF:000624">
    <property type="entry name" value="Mitogen-activated protein kinase"/>
    <property type="match status" value="1"/>
</dbReference>
<keyword evidence="6" id="KW-0067">ATP-binding</keyword>
<accession>A0A9N9BAN9</accession>
<dbReference type="Gene3D" id="3.30.200.20">
    <property type="entry name" value="Phosphorylase Kinase, domain 1"/>
    <property type="match status" value="1"/>
</dbReference>
<keyword evidence="2" id="KW-0723">Serine/threonine-protein kinase</keyword>
<organism evidence="9 10">
    <name type="scientific">Acaulospora morrowiae</name>
    <dbReference type="NCBI Taxonomy" id="94023"/>
    <lineage>
        <taxon>Eukaryota</taxon>
        <taxon>Fungi</taxon>
        <taxon>Fungi incertae sedis</taxon>
        <taxon>Mucoromycota</taxon>
        <taxon>Glomeromycotina</taxon>
        <taxon>Glomeromycetes</taxon>
        <taxon>Diversisporales</taxon>
        <taxon>Acaulosporaceae</taxon>
        <taxon>Acaulospora</taxon>
    </lineage>
</organism>
<evidence type="ECO:0000256" key="5">
    <source>
        <dbReference type="ARBA" id="ARBA00022777"/>
    </source>
</evidence>
<evidence type="ECO:0000259" key="8">
    <source>
        <dbReference type="PROSITE" id="PS50011"/>
    </source>
</evidence>
<sequence length="334" mass="37932">MDSEVYEILETCGEGTFGIVYKARQKSTGTLVAVKKAFEVRYERPARERIANEIKILRSVEHENIISIFSSDGTYKFVDSSSRILFCSDETNKTSIIFPYCPLTLKDLLENYVLTFSEKKSCIWMILNGVAHIHESAIIHRDLSPRNILINGIGVVKIADFGVAWADTNNNFEPRGEMKFEVGTRHYRAPELLFSAGNYTNVIDLWSLGCIFAEFYTKPVGSPLFDGGSDIEQLSKIFRVLGIPTEKSWPEMKDFPDYGKLTFKIKECLGLTELQLPEAHSPGVIQFISKFLKYSFNERMTANRALQDSIFDSDDFSKIRIELDKLKRASQVPG</sequence>
<dbReference type="GO" id="GO:0005524">
    <property type="term" value="F:ATP binding"/>
    <property type="evidence" value="ECO:0007669"/>
    <property type="project" value="UniProtKB-KW"/>
</dbReference>
<evidence type="ECO:0000256" key="2">
    <source>
        <dbReference type="ARBA" id="ARBA00022527"/>
    </source>
</evidence>
<evidence type="ECO:0000313" key="10">
    <source>
        <dbReference type="Proteomes" id="UP000789342"/>
    </source>
</evidence>
<comment type="caution">
    <text evidence="9">The sequence shown here is derived from an EMBL/GenBank/DDBJ whole genome shotgun (WGS) entry which is preliminary data.</text>
</comment>
<evidence type="ECO:0000256" key="6">
    <source>
        <dbReference type="ARBA" id="ARBA00022840"/>
    </source>
</evidence>
<feature type="domain" description="Protein kinase" evidence="8">
    <location>
        <begin position="6"/>
        <end position="311"/>
    </location>
</feature>
<name>A0A9N9BAN9_9GLOM</name>
<dbReference type="PANTHER" id="PTHR24056">
    <property type="entry name" value="CELL DIVISION PROTEIN KINASE"/>
    <property type="match status" value="1"/>
</dbReference>
<dbReference type="Pfam" id="PF00069">
    <property type="entry name" value="Pkinase"/>
    <property type="match status" value="1"/>
</dbReference>
<dbReference type="InterPro" id="IPR008266">
    <property type="entry name" value="Tyr_kinase_AS"/>
</dbReference>
<dbReference type="EMBL" id="CAJVPV010003664">
    <property type="protein sequence ID" value="CAG8557115.1"/>
    <property type="molecule type" value="Genomic_DNA"/>
</dbReference>
<dbReference type="Proteomes" id="UP000789342">
    <property type="component" value="Unassembled WGS sequence"/>
</dbReference>
<dbReference type="GO" id="GO:0004674">
    <property type="term" value="F:protein serine/threonine kinase activity"/>
    <property type="evidence" value="ECO:0007669"/>
    <property type="project" value="UniProtKB-KW"/>
</dbReference>
<gene>
    <name evidence="9" type="ORF">AMORRO_LOCUS5843</name>
</gene>
<dbReference type="InterPro" id="IPR011009">
    <property type="entry name" value="Kinase-like_dom_sf"/>
</dbReference>
<dbReference type="Gene3D" id="1.10.510.10">
    <property type="entry name" value="Transferase(Phosphotransferase) domain 1"/>
    <property type="match status" value="1"/>
</dbReference>